<accession>A0A9P8P0L3</accession>
<dbReference type="OrthoDB" id="20872at2759"/>
<dbReference type="RefSeq" id="XP_046059578.1">
    <property type="nucleotide sequence ID" value="XM_046206955.1"/>
</dbReference>
<dbReference type="EMBL" id="JAEUBE010000378">
    <property type="protein sequence ID" value="KAH3662489.1"/>
    <property type="molecule type" value="Genomic_DNA"/>
</dbReference>
<dbReference type="Pfam" id="PF00856">
    <property type="entry name" value="SET"/>
    <property type="match status" value="1"/>
</dbReference>
<dbReference type="InterPro" id="IPR013083">
    <property type="entry name" value="Znf_RING/FYVE/PHD"/>
</dbReference>
<dbReference type="Gene3D" id="3.30.40.10">
    <property type="entry name" value="Zinc/RING finger domain, C3HC4 (zinc finger)"/>
    <property type="match status" value="1"/>
</dbReference>
<dbReference type="Pfam" id="PF20826">
    <property type="entry name" value="PHD_5"/>
    <property type="match status" value="1"/>
</dbReference>
<dbReference type="AlphaFoldDB" id="A0A9P8P0L3"/>
<feature type="domain" description="SET" evidence="6">
    <location>
        <begin position="303"/>
        <end position="431"/>
    </location>
</feature>
<evidence type="ECO:0000313" key="8">
    <source>
        <dbReference type="Proteomes" id="UP000769157"/>
    </source>
</evidence>
<evidence type="ECO:0000259" key="6">
    <source>
        <dbReference type="PROSITE" id="PS50280"/>
    </source>
</evidence>
<evidence type="ECO:0000256" key="4">
    <source>
        <dbReference type="ARBA" id="ARBA00022853"/>
    </source>
</evidence>
<gene>
    <name evidence="7" type="ORF">OGAPHI_005741</name>
</gene>
<dbReference type="PANTHER" id="PTHR46462:SF3">
    <property type="entry name" value="UPSET, ISOFORM A"/>
    <property type="match status" value="1"/>
</dbReference>
<dbReference type="GO" id="GO:0070210">
    <property type="term" value="C:Rpd3L-Expanded complex"/>
    <property type="evidence" value="ECO:0007669"/>
    <property type="project" value="TreeGrafter"/>
</dbReference>
<evidence type="ECO:0000256" key="1">
    <source>
        <dbReference type="ARBA" id="ARBA00022723"/>
    </source>
</evidence>
<evidence type="ECO:0000256" key="3">
    <source>
        <dbReference type="ARBA" id="ARBA00022833"/>
    </source>
</evidence>
<dbReference type="GO" id="GO:0008270">
    <property type="term" value="F:zinc ion binding"/>
    <property type="evidence" value="ECO:0007669"/>
    <property type="project" value="UniProtKB-KW"/>
</dbReference>
<name>A0A9P8P0L3_9ASCO</name>
<keyword evidence="3" id="KW-0862">Zinc</keyword>
<dbReference type="PROSITE" id="PS50280">
    <property type="entry name" value="SET"/>
    <property type="match status" value="1"/>
</dbReference>
<dbReference type="GeneID" id="70237705"/>
<evidence type="ECO:0000256" key="5">
    <source>
        <dbReference type="SAM" id="MobiDB-lite"/>
    </source>
</evidence>
<dbReference type="SMART" id="SM00317">
    <property type="entry name" value="SET"/>
    <property type="match status" value="1"/>
</dbReference>
<evidence type="ECO:0000313" key="7">
    <source>
        <dbReference type="EMBL" id="KAH3662489.1"/>
    </source>
</evidence>
<feature type="compositionally biased region" description="Polar residues" evidence="5">
    <location>
        <begin position="202"/>
        <end position="211"/>
    </location>
</feature>
<keyword evidence="8" id="KW-1185">Reference proteome</keyword>
<dbReference type="InterPro" id="IPR001214">
    <property type="entry name" value="SET_dom"/>
</dbReference>
<dbReference type="PANTHER" id="PTHR46462">
    <property type="entry name" value="UPSET, ISOFORM A"/>
    <property type="match status" value="1"/>
</dbReference>
<dbReference type="InterPro" id="IPR046341">
    <property type="entry name" value="SET_dom_sf"/>
</dbReference>
<feature type="region of interest" description="Disordered" evidence="5">
    <location>
        <begin position="1"/>
        <end position="72"/>
    </location>
</feature>
<proteinExistence type="predicted"/>
<organism evidence="7 8">
    <name type="scientific">Ogataea philodendri</name>
    <dbReference type="NCBI Taxonomy" id="1378263"/>
    <lineage>
        <taxon>Eukaryota</taxon>
        <taxon>Fungi</taxon>
        <taxon>Dikarya</taxon>
        <taxon>Ascomycota</taxon>
        <taxon>Saccharomycotina</taxon>
        <taxon>Pichiomycetes</taxon>
        <taxon>Pichiales</taxon>
        <taxon>Pichiaceae</taxon>
        <taxon>Ogataea</taxon>
    </lineage>
</organism>
<dbReference type="InterPro" id="IPR019786">
    <property type="entry name" value="Zinc_finger_PHD-type_CS"/>
</dbReference>
<keyword evidence="2" id="KW-0863">Zinc-finger</keyword>
<keyword evidence="1" id="KW-0479">Metal-binding</keyword>
<evidence type="ECO:0000256" key="2">
    <source>
        <dbReference type="ARBA" id="ARBA00022771"/>
    </source>
</evidence>
<reference evidence="7" key="1">
    <citation type="journal article" date="2021" name="Open Biol.">
        <title>Shared evolutionary footprints suggest mitochondrial oxidative damage underlies multiple complex I losses in fungi.</title>
        <authorList>
            <person name="Schikora-Tamarit M.A."/>
            <person name="Marcet-Houben M."/>
            <person name="Nosek J."/>
            <person name="Gabaldon T."/>
        </authorList>
    </citation>
    <scope>NUCLEOTIDE SEQUENCE</scope>
    <source>
        <strain evidence="7">CBS6075</strain>
    </source>
</reference>
<dbReference type="SUPFAM" id="SSF82199">
    <property type="entry name" value="SET domain"/>
    <property type="match status" value="1"/>
</dbReference>
<sequence>MTSHPELPDTEAAGLLMLFSHQSQRLNVGTGEEAQKSPSPTPDVAGQDPKNSSVRPLDQKVARSPGPAAAALAKGSSNNKAMVAAAALAAAAATPLPLLTREKEEEEQVKEEKHSDSIVAYAVDPDSGEIGCICGYEHDDGFTIQCDRCFRWQHAVCMGIDDIDEVPETYLCYLCDPTLVVSAEKARQLQAVRLQPKRRRPNNTSLTGSTQSRRELVDSKPPNSSANKKRKSGSAEAPEDDDNSGGAVERYQTLYFEIKAVEYKTSSVRSLIKKLPKLVADRDANPIRFDKEKAFRDVLLDRSKLEVKSLPENSKARFNGLSKLYLSTNVELEADQLVSEIVGEVDLKNNYIEEKWNQYWLLGCAKPKTFFHPDLPLVIDERGLGNLTRFVRKSCSPNCDIRTVFIGDQVYFCLATTQYVEQDTELTLPWEWDESHPILKLKESALDDLDSTERARLVASVQAILDLTECGCASNSGDCLLNKVKKMYSRNSRKQALLADLAQEYYSIGSREQNRERIIFESLGETTSEDKSLNKFETETQMTIDPTVLPPKYQIIKKYLQEPKQEPLEASDKLYIPVAVAAKEPSKVELVEAKEEEKPKIVKKFSLADYKKKSKGEKLGVK</sequence>
<protein>
    <recommendedName>
        <fullName evidence="6">SET domain-containing protein</fullName>
    </recommendedName>
</protein>
<dbReference type="GO" id="GO:0006325">
    <property type="term" value="P:chromatin organization"/>
    <property type="evidence" value="ECO:0007669"/>
    <property type="project" value="UniProtKB-KW"/>
</dbReference>
<dbReference type="GO" id="GO:0006355">
    <property type="term" value="P:regulation of DNA-templated transcription"/>
    <property type="evidence" value="ECO:0007669"/>
    <property type="project" value="TreeGrafter"/>
</dbReference>
<reference evidence="7" key="2">
    <citation type="submission" date="2021-01" db="EMBL/GenBank/DDBJ databases">
        <authorList>
            <person name="Schikora-Tamarit M.A."/>
        </authorList>
    </citation>
    <scope>NUCLEOTIDE SEQUENCE</scope>
    <source>
        <strain evidence="7">CBS6075</strain>
    </source>
</reference>
<dbReference type="InterPro" id="IPR011011">
    <property type="entry name" value="Znf_FYVE_PHD"/>
</dbReference>
<dbReference type="CDD" id="cd15550">
    <property type="entry name" value="PHD_MLL5"/>
    <property type="match status" value="1"/>
</dbReference>
<feature type="region of interest" description="Disordered" evidence="5">
    <location>
        <begin position="192"/>
        <end position="246"/>
    </location>
</feature>
<dbReference type="Gene3D" id="2.170.270.10">
    <property type="entry name" value="SET domain"/>
    <property type="match status" value="1"/>
</dbReference>
<dbReference type="SMART" id="SM00249">
    <property type="entry name" value="PHD"/>
    <property type="match status" value="1"/>
</dbReference>
<dbReference type="GO" id="GO:0034967">
    <property type="term" value="C:Set3 complex"/>
    <property type="evidence" value="ECO:0007669"/>
    <property type="project" value="TreeGrafter"/>
</dbReference>
<comment type="caution">
    <text evidence="7">The sequence shown here is derived from an EMBL/GenBank/DDBJ whole genome shotgun (WGS) entry which is preliminary data.</text>
</comment>
<dbReference type="Proteomes" id="UP000769157">
    <property type="component" value="Unassembled WGS sequence"/>
</dbReference>
<keyword evidence="4" id="KW-0156">Chromatin regulator</keyword>
<dbReference type="SUPFAM" id="SSF57903">
    <property type="entry name" value="FYVE/PHD zinc finger"/>
    <property type="match status" value="1"/>
</dbReference>
<dbReference type="PROSITE" id="PS01359">
    <property type="entry name" value="ZF_PHD_1"/>
    <property type="match status" value="1"/>
</dbReference>
<dbReference type="InterPro" id="IPR001965">
    <property type="entry name" value="Znf_PHD"/>
</dbReference>